<evidence type="ECO:0000313" key="2">
    <source>
        <dbReference type="Proteomes" id="UP001497512"/>
    </source>
</evidence>
<accession>A0ABP0V5Z5</accession>
<dbReference type="SUPFAM" id="SSF52047">
    <property type="entry name" value="RNI-like"/>
    <property type="match status" value="2"/>
</dbReference>
<dbReference type="SUPFAM" id="SSF52540">
    <property type="entry name" value="P-loop containing nucleoside triphosphate hydrolases"/>
    <property type="match status" value="1"/>
</dbReference>
<evidence type="ECO:0008006" key="3">
    <source>
        <dbReference type="Google" id="ProtNLM"/>
    </source>
</evidence>
<name>A0ABP0V5Z5_9BRYO</name>
<dbReference type="Proteomes" id="UP001497512">
    <property type="component" value="Chromosome 8"/>
</dbReference>
<protein>
    <recommendedName>
        <fullName evidence="3">Non-specific serine/threonine protein kinase</fullName>
    </recommendedName>
</protein>
<organism evidence="1 2">
    <name type="scientific">Sphagnum troendelagicum</name>
    <dbReference type="NCBI Taxonomy" id="128251"/>
    <lineage>
        <taxon>Eukaryota</taxon>
        <taxon>Viridiplantae</taxon>
        <taxon>Streptophyta</taxon>
        <taxon>Embryophyta</taxon>
        <taxon>Bryophyta</taxon>
        <taxon>Sphagnophytina</taxon>
        <taxon>Sphagnopsida</taxon>
        <taxon>Sphagnales</taxon>
        <taxon>Sphagnaceae</taxon>
        <taxon>Sphagnum</taxon>
    </lineage>
</organism>
<dbReference type="PANTHER" id="PTHR47679:SF1">
    <property type="entry name" value="PROTEIN TORNADO 1"/>
    <property type="match status" value="1"/>
</dbReference>
<dbReference type="PANTHER" id="PTHR47679">
    <property type="entry name" value="PROTEIN TORNADO 1"/>
    <property type="match status" value="1"/>
</dbReference>
<proteinExistence type="predicted"/>
<keyword evidence="2" id="KW-1185">Reference proteome</keyword>
<dbReference type="InterPro" id="IPR032675">
    <property type="entry name" value="LRR_dom_sf"/>
</dbReference>
<gene>
    <name evidence="1" type="ORF">CSSPTR1EN2_LOCUS22742</name>
</gene>
<dbReference type="Gene3D" id="3.40.50.300">
    <property type="entry name" value="P-loop containing nucleotide triphosphate hydrolases"/>
    <property type="match status" value="1"/>
</dbReference>
<sequence length="2028" mass="226497">MGRTDTRWISNLNTLVSYVLSSPHFVIGQLRVKFRLPSAGYYFDMSYEAIQKFEAHVLPQPEVFFRISAEQYLMLMRRIGDSQNVESTCLQYLLPSDKPDSVFRALFLSCGEGFTKLCEALRTNSTMSTLQIQLPGKAPRVLALSQAFDTNISSQSQLLTMDTGENRIMEVAIVMKVAIEEFAIMLHCNKCLQTIQIQSDYNSDQDWVKLVRPLTKDLDVQQANVDCTKLKLALLGARISNGVCASICHTVLQSSTLREFTVKMASDYYDHWLKGVPSCRWIRALIRPLIVDGDGNQTNVTLTKLTLAIKGFQVPSQVVLVRPLIAGQDGQPVKVDLTKLNFTVLGEVACVELFVLIYQEVLQSSRLNELTVVTDRDFTLFEGRPDSGLIRALVRSLIVNADGQQATVTLTKLNLVDKEFLNRVVLVRPLISNLDGQQPNVDLTKLNLTIQGSRTSTLMFDLVFHELLQSSTLRELTVQTLDHYGERFLNRVVFVRPLISNLDGQQPNVDLTKLNLTVHGGRTSTMCALISHELLQSSTLRELTVETLDHYGDLFEGTFSYELIGALVRSLIANAKGPQADVHTLTKLKFADEGFLTLDSNRMHTKLNVKFCGSGMSAAVYNLVFHVVLQSSTLKELTLETSDDYGDVLEGSPISALLQALVRPLVADEDGQQANVTLTKINLANVKVSPAMLADILPEALRRNSTLKELTVQISESCCDVLDVSPRCALVQALVRTLIGDPEGQKANVTLAKLNLVDEAFQNQVVLVRPPREDHDAQEANLDLTKLNVTVSSSGMSAAICDLIFHEVLQSSTLKEFTVENSNHYGNMVEGSPSCTLIRALVRSMIVDTDGPQANVTFTQLNLADEGFQDQVTLVRPLTTDSDGQQANVDIAKLNVTISGGRMSGAVCDLLFHEVLQSSTLKELTVETLDQCADIGPSCALLQALVRPLIVEEDGQQAKANLTRLTLALSSARVYGSSHAIFAEILPALLQRNSTLKELKVKAPHFSELSEEMREEKLCALLQSLKDNKSLEILDLSECQGILTQRVIPTLMDILLVNFTLRDINFGDSSIWYGVKEQLRKNEKYMQSCLRKLPVAKAQAARVFLCGGPYAGKTTLRKILIRCSEPGSKFHKTYLSPCKDLMIKSHDSIQKLRHGRLQLALRTRGIEICGLKNNAGIRLSIWDMGGQEEYHAFHDFMFPNLSDTGNPSSFLLVCSPFTSVYMNAKKQPEVIYQELEYWLRFIASNTRKSISFKPKVVVVLTHADKVAGLAVWAKGIVTQLQSNFGDALDLSPEPIAVDARSSHSSNSITCLIQDNTQAILEKLPPVYEVCSVMRLVLADWRLQHPECPLISWQTFSDLCQDAQVPDLITSLEGFSPEYLLVEERRKAVAECLHDAGDIIFFNDFDFIVVDMNWFCHRVMGHLIQLSHDKFKDQSSMRSPADGFRTREYLEAILNDSLKTSRDLGRHGGSMQSMKAETLVKLMLRLELCFERTTGSLDDGLFIPMTLARESGCLWHWPTSNHDFQCNITKVVHFGRRLQCDDQKCTFIPPGLFCRLQVSLHNKFLGPSNHMTADYFLEKDLILIVFNGVEIVLEYHGNVGTHIDVLVRSSSMSFDDALEIVHEHVMTHVQELCVSSGACQGVLLVEGIVRPECVRQQLSFMQRQNQAVLVEDLKRAIEASGSRMRSYQHTWSRLKEGDRVILDSSCEAAMDLLGSKENEDVERRFGELQHSQGYDHKMNPLGGLTSSILEAQDSTFPKPMFYGESSKVVVPSSGDNRSSVQCLLPQDPTSSHQDIVLQKIEDLSIQISHLEERLCPMSKHIIDFFVKSSQHQVPRIVLFTKNDASMKQRLVTKFVPGMKALRLHLLCEYKTHVHKVEGKHGCEVFLQEKEWEEIHGLVVEGLKWVFLAIKVGAHISMGIGNLVPNPSNAYAKAVSDSVGSHLPIDWATVTPQELVMDAASAVRTVQKESAEQWLVDFLENKSILKEFGLQRVIYKDEQPAEVGWICEEHLKKGEQTGQLARLPRGGMGL</sequence>
<dbReference type="Gene3D" id="3.80.10.10">
    <property type="entry name" value="Ribonuclease Inhibitor"/>
    <property type="match status" value="1"/>
</dbReference>
<dbReference type="InterPro" id="IPR027417">
    <property type="entry name" value="P-loop_NTPase"/>
</dbReference>
<dbReference type="EMBL" id="OZ019900">
    <property type="protein sequence ID" value="CAK9235489.1"/>
    <property type="molecule type" value="Genomic_DNA"/>
</dbReference>
<reference evidence="1" key="1">
    <citation type="submission" date="2024-02" db="EMBL/GenBank/DDBJ databases">
        <authorList>
            <consortium name="ELIXIR-Norway"/>
            <consortium name="Elixir Norway"/>
        </authorList>
    </citation>
    <scope>NUCLEOTIDE SEQUENCE</scope>
</reference>
<evidence type="ECO:0000313" key="1">
    <source>
        <dbReference type="EMBL" id="CAK9235489.1"/>
    </source>
</evidence>